<dbReference type="EMBL" id="MT671078">
    <property type="protein sequence ID" value="QNL15082.1"/>
    <property type="molecule type" value="mRNA"/>
</dbReference>
<evidence type="ECO:0000313" key="2">
    <source>
        <dbReference type="EMBL" id="QNL15082.1"/>
    </source>
</evidence>
<dbReference type="AlphaFoldDB" id="A0A7G8Z9F7"/>
<evidence type="ECO:0000256" key="1">
    <source>
        <dbReference type="SAM" id="Phobius"/>
    </source>
</evidence>
<keyword evidence="2" id="KW-0675">Receptor</keyword>
<sequence>MDWSNVTHKKHHEIMLKYAYMGRIVFIIQMVGSYITIIPLIFGNLPNISLVINEENNTDIMYRNILVGPNCWVSPFMSTTIYLLYYSLLTADIIILCAAYNGGDVYIFGIAMHLCGQFQLL</sequence>
<reference evidence="2" key="1">
    <citation type="submission" date="2020-06" db="EMBL/GenBank/DDBJ databases">
        <authorList>
            <person name="Sheng S."/>
        </authorList>
    </citation>
    <scope>NUCLEOTIDE SEQUENCE</scope>
    <source>
        <tissue evidence="2">Antenna</tissue>
    </source>
</reference>
<proteinExistence type="evidence at transcript level"/>
<keyword evidence="1" id="KW-0472">Membrane</keyword>
<organism evidence="2">
    <name type="scientific">Aulacocentrum confusum</name>
    <dbReference type="NCBI Taxonomy" id="2767324"/>
    <lineage>
        <taxon>Eukaryota</taxon>
        <taxon>Metazoa</taxon>
        <taxon>Ecdysozoa</taxon>
        <taxon>Arthropoda</taxon>
        <taxon>Hexapoda</taxon>
        <taxon>Insecta</taxon>
        <taxon>Pterygota</taxon>
        <taxon>Neoptera</taxon>
        <taxon>Endopterygota</taxon>
        <taxon>Hymenoptera</taxon>
        <taxon>Apocrita</taxon>
        <taxon>Ichneumonoidea</taxon>
        <taxon>Braconidae</taxon>
        <taxon>Macrocentrinae</taxon>
        <taxon>Aulacocentrum</taxon>
    </lineage>
</organism>
<protein>
    <submittedName>
        <fullName evidence="2">Olfactory receptor 138</fullName>
    </submittedName>
</protein>
<accession>A0A7G8Z9F7</accession>
<keyword evidence="1" id="KW-1133">Transmembrane helix</keyword>
<keyword evidence="1" id="KW-0812">Transmembrane</keyword>
<feature type="transmembrane region" description="Helical" evidence="1">
    <location>
        <begin position="20"/>
        <end position="42"/>
    </location>
</feature>
<name>A0A7G8Z9F7_9HYME</name>
<feature type="transmembrane region" description="Helical" evidence="1">
    <location>
        <begin position="82"/>
        <end position="102"/>
    </location>
</feature>
<gene>
    <name evidence="2" type="primary">OR138</name>
</gene>